<evidence type="ECO:0000256" key="1">
    <source>
        <dbReference type="SAM" id="SignalP"/>
    </source>
</evidence>
<reference evidence="2" key="1">
    <citation type="submission" date="2022-08" db="UniProtKB">
        <authorList>
            <consortium name="EnsemblMetazoa"/>
        </authorList>
    </citation>
    <scope>IDENTIFICATION</scope>
    <source>
        <strain evidence="2">05x7-T-G4-1.051#20</strain>
    </source>
</reference>
<dbReference type="Proteomes" id="UP000005408">
    <property type="component" value="Unassembled WGS sequence"/>
</dbReference>
<keyword evidence="3" id="KW-1185">Reference proteome</keyword>
<evidence type="ECO:0000313" key="3">
    <source>
        <dbReference type="Proteomes" id="UP000005408"/>
    </source>
</evidence>
<feature type="chain" id="PRO_5036499291" description="C-type lectin domain-containing protein" evidence="1">
    <location>
        <begin position="29"/>
        <end position="131"/>
    </location>
</feature>
<dbReference type="Gene3D" id="3.10.100.10">
    <property type="entry name" value="Mannose-Binding Protein A, subunit A"/>
    <property type="match status" value="1"/>
</dbReference>
<organism evidence="2 3">
    <name type="scientific">Magallana gigas</name>
    <name type="common">Pacific oyster</name>
    <name type="synonym">Crassostrea gigas</name>
    <dbReference type="NCBI Taxonomy" id="29159"/>
    <lineage>
        <taxon>Eukaryota</taxon>
        <taxon>Metazoa</taxon>
        <taxon>Spiralia</taxon>
        <taxon>Lophotrochozoa</taxon>
        <taxon>Mollusca</taxon>
        <taxon>Bivalvia</taxon>
        <taxon>Autobranchia</taxon>
        <taxon>Pteriomorphia</taxon>
        <taxon>Ostreida</taxon>
        <taxon>Ostreoidea</taxon>
        <taxon>Ostreidae</taxon>
        <taxon>Magallana</taxon>
    </lineage>
</organism>
<evidence type="ECO:0000313" key="2">
    <source>
        <dbReference type="EnsemblMetazoa" id="G30808.2:cds"/>
    </source>
</evidence>
<sequence length="131" mass="14798">MTNSQNNAMFSYILLGFTFLAVSKETLAGRCTSNDTGDALQVNDRCYWMIREHLIFNDAHKRCQEDGGILAEIPDTETQNAVEGSDETLKIFYENRSFQFSHLHFTLITNLKAIGIINSNTISIKNFLLGI</sequence>
<evidence type="ECO:0008006" key="4">
    <source>
        <dbReference type="Google" id="ProtNLM"/>
    </source>
</evidence>
<dbReference type="InterPro" id="IPR016187">
    <property type="entry name" value="CTDL_fold"/>
</dbReference>
<protein>
    <recommendedName>
        <fullName evidence="4">C-type lectin domain-containing protein</fullName>
    </recommendedName>
</protein>
<dbReference type="EnsemblMetazoa" id="G30808.2">
    <property type="protein sequence ID" value="G30808.2:cds"/>
    <property type="gene ID" value="G30808"/>
</dbReference>
<dbReference type="InterPro" id="IPR016186">
    <property type="entry name" value="C-type_lectin-like/link_sf"/>
</dbReference>
<feature type="signal peptide" evidence="1">
    <location>
        <begin position="1"/>
        <end position="28"/>
    </location>
</feature>
<accession>A0A8W8LZ23</accession>
<dbReference type="SUPFAM" id="SSF56436">
    <property type="entry name" value="C-type lectin-like"/>
    <property type="match status" value="1"/>
</dbReference>
<dbReference type="CDD" id="cd00037">
    <property type="entry name" value="CLECT"/>
    <property type="match status" value="1"/>
</dbReference>
<keyword evidence="1" id="KW-0732">Signal</keyword>
<name>A0A8W8LZ23_MAGGI</name>
<proteinExistence type="predicted"/>
<dbReference type="AlphaFoldDB" id="A0A8W8LZ23"/>